<reference evidence="2 3" key="1">
    <citation type="submission" date="2018-08" db="EMBL/GenBank/DDBJ databases">
        <title>Meiothermus granaticius genome AF-68 sequencing project.</title>
        <authorList>
            <person name="Da Costa M.S."/>
            <person name="Albuquerque L."/>
            <person name="Raposo P."/>
            <person name="Froufe H.J.C."/>
            <person name="Barroso C.S."/>
            <person name="Egas C."/>
        </authorList>
    </citation>
    <scope>NUCLEOTIDE SEQUENCE [LARGE SCALE GENOMIC DNA]</scope>
    <source>
        <strain evidence="2 3">AF-68</strain>
    </source>
</reference>
<dbReference type="RefSeq" id="WP_119356630.1">
    <property type="nucleotide sequence ID" value="NZ_BJXM01000003.1"/>
</dbReference>
<comment type="caution">
    <text evidence="2">The sequence shown here is derived from an EMBL/GenBank/DDBJ whole genome shotgun (WGS) entry which is preliminary data.</text>
</comment>
<proteinExistence type="predicted"/>
<evidence type="ECO:0000313" key="2">
    <source>
        <dbReference type="EMBL" id="RIH93002.1"/>
    </source>
</evidence>
<protein>
    <submittedName>
        <fullName evidence="2">Uncharacterized protein</fullName>
    </submittedName>
</protein>
<dbReference type="OrthoDB" id="26481at2"/>
<dbReference type="EMBL" id="QWLB01000011">
    <property type="protein sequence ID" value="RIH93002.1"/>
    <property type="molecule type" value="Genomic_DNA"/>
</dbReference>
<dbReference type="Proteomes" id="UP000266178">
    <property type="component" value="Unassembled WGS sequence"/>
</dbReference>
<feature type="signal peptide" evidence="1">
    <location>
        <begin position="1"/>
        <end position="19"/>
    </location>
</feature>
<name>A0A399FDC6_9DEIN</name>
<organism evidence="2 3">
    <name type="scientific">Meiothermus granaticius NBRC 107808</name>
    <dbReference type="NCBI Taxonomy" id="1227551"/>
    <lineage>
        <taxon>Bacteria</taxon>
        <taxon>Thermotogati</taxon>
        <taxon>Deinococcota</taxon>
        <taxon>Deinococci</taxon>
        <taxon>Thermales</taxon>
        <taxon>Thermaceae</taxon>
        <taxon>Meiothermus</taxon>
    </lineage>
</organism>
<sequence length="147" mass="16031">MRLLTPLIFLAFALVPVFAHEHAEVGPYSLAIGQRLEPAMTNMVNGLDLIITNKADNSPVEGAEKGLTVEIIAPNGTKRTFSADGKYGPNSLWAQYGQKGRYTTAWILTVPGQYQVHIFGQIGETKVDVTVGGRTWLIPNSADYTLK</sequence>
<keyword evidence="3" id="KW-1185">Reference proteome</keyword>
<evidence type="ECO:0000313" key="3">
    <source>
        <dbReference type="Proteomes" id="UP000266178"/>
    </source>
</evidence>
<evidence type="ECO:0000256" key="1">
    <source>
        <dbReference type="SAM" id="SignalP"/>
    </source>
</evidence>
<gene>
    <name evidence="2" type="ORF">Mgrana_01126</name>
</gene>
<dbReference type="AlphaFoldDB" id="A0A399FDC6"/>
<accession>A0A399FDC6</accession>
<feature type="chain" id="PRO_5030071946" evidence="1">
    <location>
        <begin position="20"/>
        <end position="147"/>
    </location>
</feature>
<keyword evidence="1" id="KW-0732">Signal</keyword>